<reference evidence="1 2" key="1">
    <citation type="submission" date="2020-08" db="EMBL/GenBank/DDBJ databases">
        <title>Above-ground endophytic microbial communities from plants in different locations in the United States.</title>
        <authorList>
            <person name="Frank C."/>
        </authorList>
    </citation>
    <scope>NUCLEOTIDE SEQUENCE [LARGE SCALE GENOMIC DNA]</scope>
    <source>
        <strain evidence="1 2">WP4_2_2</strain>
    </source>
</reference>
<dbReference type="AlphaFoldDB" id="A0A7W9U2M4"/>
<accession>A0A7W9U2M4</accession>
<proteinExistence type="predicted"/>
<comment type="caution">
    <text evidence="1">The sequence shown here is derived from an EMBL/GenBank/DDBJ whole genome shotgun (WGS) entry which is preliminary data.</text>
</comment>
<dbReference type="EMBL" id="JACHBW010000016">
    <property type="protein sequence ID" value="MBB6105171.1"/>
    <property type="molecule type" value="Genomic_DNA"/>
</dbReference>
<protein>
    <submittedName>
        <fullName evidence="1">Uncharacterized protein</fullName>
    </submittedName>
</protein>
<dbReference type="RefSeq" id="WP_183727716.1">
    <property type="nucleotide sequence ID" value="NZ_JACHBW010000016.1"/>
</dbReference>
<keyword evidence="2" id="KW-1185">Reference proteome</keyword>
<dbReference type="Proteomes" id="UP000571554">
    <property type="component" value="Unassembled WGS sequence"/>
</dbReference>
<evidence type="ECO:0000313" key="1">
    <source>
        <dbReference type="EMBL" id="MBB6105171.1"/>
    </source>
</evidence>
<name>A0A7W9U2M4_9BURK</name>
<evidence type="ECO:0000313" key="2">
    <source>
        <dbReference type="Proteomes" id="UP000571554"/>
    </source>
</evidence>
<gene>
    <name evidence="1" type="ORF">F4827_005037</name>
</gene>
<sequence>MNLVAGYGGLFTCITSQVLGALADIRRMNTIITKAQAEAILDTATKLFDLVLEARQINEESPEGRDLYTKIVHGALAEVMPDATLEAVFDLLHKPATSH</sequence>
<organism evidence="1 2">
    <name type="scientific">Paraburkholderia bannensis</name>
    <dbReference type="NCBI Taxonomy" id="765414"/>
    <lineage>
        <taxon>Bacteria</taxon>
        <taxon>Pseudomonadati</taxon>
        <taxon>Pseudomonadota</taxon>
        <taxon>Betaproteobacteria</taxon>
        <taxon>Burkholderiales</taxon>
        <taxon>Burkholderiaceae</taxon>
        <taxon>Paraburkholderia</taxon>
    </lineage>
</organism>